<organism evidence="1 2">
    <name type="scientific">Candidatus Alistipes intestinigallinarum</name>
    <dbReference type="NCBI Taxonomy" id="2838440"/>
    <lineage>
        <taxon>Bacteria</taxon>
        <taxon>Pseudomonadati</taxon>
        <taxon>Bacteroidota</taxon>
        <taxon>Bacteroidia</taxon>
        <taxon>Bacteroidales</taxon>
        <taxon>Rikenellaceae</taxon>
        <taxon>Alistipes</taxon>
    </lineage>
</organism>
<sequence>MKRFITYLLMVAGVGLSAVSCYEDKSKLQTEDIPLIEIEVPEAIATSLTVVHGSQLDVEGLRFRKAGVENPEGLRFEWTVSTTANDVVPVVLATTEEFHEVIDLPISSSGYLFVLTVTDPEYGLQSQYKWDLFVTAQYGEGILVGYTTDGTTSDVGLIMHPKLTEQYAGESAGTIQKGLIESANGEPFPSLITHLLYTYAKSNGQNIFWAATQDDLMRIETDYYEILAHKDDVFVYPPEVFNVQQMVSTYQCTMILNDGDIYEEMLSRDRLSTPISETVGMSVDNCVFSSHSASSYTRSPSTIFYDKVQGKFCYGRNTTFGVCPSVGGTPFDPGDAPGLNSVAGGISVDATTHVMLMRDDADNKYRIYSFGNVSALSSVKPPTAKFIYDLPDALTPYLEKAVSIFFSLREPVLYVATPEAIYKTIFETGSVQFDEKPVYEAPAGEHITLARLYLQGFFAMENNDDNASLEWNSRAVVVVTSKDDMNDRIHVVPQINYGSGQLDTANELVFDGFGKILEYTVVGLYK</sequence>
<reference evidence="1" key="2">
    <citation type="submission" date="2021-04" db="EMBL/GenBank/DDBJ databases">
        <authorList>
            <person name="Gilroy R."/>
        </authorList>
    </citation>
    <scope>NUCLEOTIDE SEQUENCE</scope>
    <source>
        <strain evidence="1">5134</strain>
    </source>
</reference>
<accession>A0A9D1YZE8</accession>
<evidence type="ECO:0008006" key="3">
    <source>
        <dbReference type="Google" id="ProtNLM"/>
    </source>
</evidence>
<gene>
    <name evidence="1" type="ORF">H9828_04850</name>
</gene>
<dbReference type="PROSITE" id="PS51257">
    <property type="entry name" value="PROKAR_LIPOPROTEIN"/>
    <property type="match status" value="1"/>
</dbReference>
<dbReference type="AlphaFoldDB" id="A0A9D1YZE8"/>
<dbReference type="Proteomes" id="UP000886844">
    <property type="component" value="Unassembled WGS sequence"/>
</dbReference>
<protein>
    <recommendedName>
        <fullName evidence="3">PKD-like family protein</fullName>
    </recommendedName>
</protein>
<evidence type="ECO:0000313" key="1">
    <source>
        <dbReference type="EMBL" id="HIY68724.1"/>
    </source>
</evidence>
<reference evidence="1" key="1">
    <citation type="journal article" date="2021" name="PeerJ">
        <title>Extensive microbial diversity within the chicken gut microbiome revealed by metagenomics and culture.</title>
        <authorList>
            <person name="Gilroy R."/>
            <person name="Ravi A."/>
            <person name="Getino M."/>
            <person name="Pursley I."/>
            <person name="Horton D.L."/>
            <person name="Alikhan N.F."/>
            <person name="Baker D."/>
            <person name="Gharbi K."/>
            <person name="Hall N."/>
            <person name="Watson M."/>
            <person name="Adriaenssens E.M."/>
            <person name="Foster-Nyarko E."/>
            <person name="Jarju S."/>
            <person name="Secka A."/>
            <person name="Antonio M."/>
            <person name="Oren A."/>
            <person name="Chaudhuri R.R."/>
            <person name="La Ragione R."/>
            <person name="Hildebrand F."/>
            <person name="Pallen M.J."/>
        </authorList>
    </citation>
    <scope>NUCLEOTIDE SEQUENCE</scope>
    <source>
        <strain evidence="1">5134</strain>
    </source>
</reference>
<dbReference type="EMBL" id="DXDA01000040">
    <property type="protein sequence ID" value="HIY68724.1"/>
    <property type="molecule type" value="Genomic_DNA"/>
</dbReference>
<evidence type="ECO:0000313" key="2">
    <source>
        <dbReference type="Proteomes" id="UP000886844"/>
    </source>
</evidence>
<name>A0A9D1YZE8_9BACT</name>
<comment type="caution">
    <text evidence="1">The sequence shown here is derived from an EMBL/GenBank/DDBJ whole genome shotgun (WGS) entry which is preliminary data.</text>
</comment>
<proteinExistence type="predicted"/>